<evidence type="ECO:0000256" key="2">
    <source>
        <dbReference type="ARBA" id="ARBA00022692"/>
    </source>
</evidence>
<evidence type="ECO:0000256" key="4">
    <source>
        <dbReference type="ARBA" id="ARBA00023136"/>
    </source>
</evidence>
<evidence type="ECO:0000256" key="5">
    <source>
        <dbReference type="SAM" id="Phobius"/>
    </source>
</evidence>
<keyword evidence="8" id="KW-1185">Reference proteome</keyword>
<evidence type="ECO:0000313" key="7">
    <source>
        <dbReference type="EMBL" id="KAK8876450.1"/>
    </source>
</evidence>
<dbReference type="InterPro" id="IPR050186">
    <property type="entry name" value="TPT_transporter"/>
</dbReference>
<dbReference type="Gene3D" id="1.10.3730.20">
    <property type="match status" value="1"/>
</dbReference>
<comment type="subcellular location">
    <subcellularLocation>
        <location evidence="1">Membrane</location>
        <topology evidence="1">Multi-pass membrane protein</topology>
    </subcellularLocation>
</comment>
<proteinExistence type="predicted"/>
<dbReference type="EMBL" id="JAPFFF010000012">
    <property type="protein sequence ID" value="KAK8876450.1"/>
    <property type="molecule type" value="Genomic_DNA"/>
</dbReference>
<feature type="transmembrane region" description="Helical" evidence="5">
    <location>
        <begin position="109"/>
        <end position="129"/>
    </location>
</feature>
<reference evidence="7 8" key="1">
    <citation type="submission" date="2024-04" db="EMBL/GenBank/DDBJ databases">
        <title>Tritrichomonas musculus Genome.</title>
        <authorList>
            <person name="Alves-Ferreira E."/>
            <person name="Grigg M."/>
            <person name="Lorenzi H."/>
            <person name="Galac M."/>
        </authorList>
    </citation>
    <scope>NUCLEOTIDE SEQUENCE [LARGE SCALE GENOMIC DNA]</scope>
    <source>
        <strain evidence="7 8">EAF2021</strain>
    </source>
</reference>
<keyword evidence="3 5" id="KW-1133">Transmembrane helix</keyword>
<dbReference type="InterPro" id="IPR037185">
    <property type="entry name" value="EmrE-like"/>
</dbReference>
<dbReference type="Pfam" id="PF03151">
    <property type="entry name" value="TPT"/>
    <property type="match status" value="1"/>
</dbReference>
<feature type="transmembrane region" description="Helical" evidence="5">
    <location>
        <begin position="199"/>
        <end position="221"/>
    </location>
</feature>
<comment type="caution">
    <text evidence="7">The sequence shown here is derived from an EMBL/GenBank/DDBJ whole genome shotgun (WGS) entry which is preliminary data.</text>
</comment>
<keyword evidence="2 5" id="KW-0812">Transmembrane</keyword>
<dbReference type="Proteomes" id="UP001470230">
    <property type="component" value="Unassembled WGS sequence"/>
</dbReference>
<feature type="transmembrane region" description="Helical" evidence="5">
    <location>
        <begin position="168"/>
        <end position="187"/>
    </location>
</feature>
<sequence length="308" mass="34514">MVFSQFKFPVTLSFIHMSTSTFLSFIMTFCFHYEASNDKQKEIQMRDDFEKTVMLRIMTLSLLFSLNIIFGNSSLRYCSVAFVQIVRAIIPMITMILSVMFLHSTFSKWHYISCFVVCIGVALSCFGEINLTSFGLFITVFGCVLSSAKSISIKLSLTGSYELSSFDLLQRMTPIASIEMFSLIILTGENKNMITSKTYISSLTAILGCLLSGVIAFFLNLTNFLATFHTSPLTVTIVGCVKQVITIILSVIIFDKSITRTNVFGIIVTTCGSLWYGLLKLKKKKPKNEIPYAIAQSEKEVTEEKNPV</sequence>
<dbReference type="PANTHER" id="PTHR11132">
    <property type="entry name" value="SOLUTE CARRIER FAMILY 35"/>
    <property type="match status" value="1"/>
</dbReference>
<feature type="transmembrane region" description="Helical" evidence="5">
    <location>
        <begin position="82"/>
        <end position="102"/>
    </location>
</feature>
<evidence type="ECO:0000313" key="8">
    <source>
        <dbReference type="Proteomes" id="UP001470230"/>
    </source>
</evidence>
<protein>
    <recommendedName>
        <fullName evidence="6">Sugar phosphate transporter domain-containing protein</fullName>
    </recommendedName>
</protein>
<evidence type="ECO:0000256" key="1">
    <source>
        <dbReference type="ARBA" id="ARBA00004141"/>
    </source>
</evidence>
<keyword evidence="4 5" id="KW-0472">Membrane</keyword>
<accession>A0ABR2JFA4</accession>
<organism evidence="7 8">
    <name type="scientific">Tritrichomonas musculus</name>
    <dbReference type="NCBI Taxonomy" id="1915356"/>
    <lineage>
        <taxon>Eukaryota</taxon>
        <taxon>Metamonada</taxon>
        <taxon>Parabasalia</taxon>
        <taxon>Tritrichomonadida</taxon>
        <taxon>Tritrichomonadidae</taxon>
        <taxon>Tritrichomonas</taxon>
    </lineage>
</organism>
<feature type="transmembrane region" description="Helical" evidence="5">
    <location>
        <begin position="233"/>
        <end position="254"/>
    </location>
</feature>
<feature type="transmembrane region" description="Helical" evidence="5">
    <location>
        <begin position="53"/>
        <end position="70"/>
    </location>
</feature>
<feature type="transmembrane region" description="Helical" evidence="5">
    <location>
        <begin position="260"/>
        <end position="279"/>
    </location>
</feature>
<name>A0ABR2JFA4_9EUKA</name>
<gene>
    <name evidence="7" type="ORF">M9Y10_006659</name>
</gene>
<feature type="transmembrane region" description="Helical" evidence="5">
    <location>
        <begin position="12"/>
        <end position="33"/>
    </location>
</feature>
<dbReference type="SUPFAM" id="SSF103481">
    <property type="entry name" value="Multidrug resistance efflux transporter EmrE"/>
    <property type="match status" value="2"/>
</dbReference>
<feature type="domain" description="Sugar phosphate transporter" evidence="6">
    <location>
        <begin position="2"/>
        <end position="276"/>
    </location>
</feature>
<dbReference type="InterPro" id="IPR004853">
    <property type="entry name" value="Sugar_P_trans_dom"/>
</dbReference>
<evidence type="ECO:0000259" key="6">
    <source>
        <dbReference type="Pfam" id="PF03151"/>
    </source>
</evidence>
<evidence type="ECO:0000256" key="3">
    <source>
        <dbReference type="ARBA" id="ARBA00022989"/>
    </source>
</evidence>